<evidence type="ECO:0000313" key="2">
    <source>
        <dbReference type="Proteomes" id="UP000023152"/>
    </source>
</evidence>
<sequence>MAKYIYADFDIGKNEEEDHSSSGPSQTQYDWRDPAKLKQHVTEFLELEKIPFFPSRLEFQSAALDNLWTALEQLASDLRSNSSAKYAKQLPFFKRRMYYYLIEQFRSKSHLNEIEVMQLLSLYFEIPLHESFSGQSPFAQSASEEFQDFVLLAKELLAFYSWYTDSVYQLDYH</sequence>
<feature type="non-terminal residue" evidence="1">
    <location>
        <position position="173"/>
    </location>
</feature>
<accession>X6LU20</accession>
<reference evidence="1 2" key="1">
    <citation type="journal article" date="2013" name="Curr. Biol.">
        <title>The Genome of the Foraminiferan Reticulomyxa filosa.</title>
        <authorList>
            <person name="Glockner G."/>
            <person name="Hulsmann N."/>
            <person name="Schleicher M."/>
            <person name="Noegel A.A."/>
            <person name="Eichinger L."/>
            <person name="Gallinger C."/>
            <person name="Pawlowski J."/>
            <person name="Sierra R."/>
            <person name="Euteneuer U."/>
            <person name="Pillet L."/>
            <person name="Moustafa A."/>
            <person name="Platzer M."/>
            <person name="Groth M."/>
            <person name="Szafranski K."/>
            <person name="Schliwa M."/>
        </authorList>
    </citation>
    <scope>NUCLEOTIDE SEQUENCE [LARGE SCALE GENOMIC DNA]</scope>
</reference>
<evidence type="ECO:0000313" key="1">
    <source>
        <dbReference type="EMBL" id="ETO05383.1"/>
    </source>
</evidence>
<protein>
    <submittedName>
        <fullName evidence="1">Uncharacterized protein</fullName>
    </submittedName>
</protein>
<dbReference type="AlphaFoldDB" id="X6LU20"/>
<name>X6LU20_RETFI</name>
<dbReference type="EMBL" id="ASPP01028199">
    <property type="protein sequence ID" value="ETO05383.1"/>
    <property type="molecule type" value="Genomic_DNA"/>
</dbReference>
<organism evidence="1 2">
    <name type="scientific">Reticulomyxa filosa</name>
    <dbReference type="NCBI Taxonomy" id="46433"/>
    <lineage>
        <taxon>Eukaryota</taxon>
        <taxon>Sar</taxon>
        <taxon>Rhizaria</taxon>
        <taxon>Retaria</taxon>
        <taxon>Foraminifera</taxon>
        <taxon>Monothalamids</taxon>
        <taxon>Reticulomyxidae</taxon>
        <taxon>Reticulomyxa</taxon>
    </lineage>
</organism>
<keyword evidence="2" id="KW-1185">Reference proteome</keyword>
<comment type="caution">
    <text evidence="1">The sequence shown here is derived from an EMBL/GenBank/DDBJ whole genome shotgun (WGS) entry which is preliminary data.</text>
</comment>
<proteinExistence type="predicted"/>
<dbReference type="Proteomes" id="UP000023152">
    <property type="component" value="Unassembled WGS sequence"/>
</dbReference>
<gene>
    <name evidence="1" type="ORF">RFI_32013</name>
</gene>